<gene>
    <name evidence="1" type="ORF">HPB49_012537</name>
</gene>
<organism evidence="1 2">
    <name type="scientific">Dermacentor silvarum</name>
    <name type="common">Tick</name>
    <dbReference type="NCBI Taxonomy" id="543639"/>
    <lineage>
        <taxon>Eukaryota</taxon>
        <taxon>Metazoa</taxon>
        <taxon>Ecdysozoa</taxon>
        <taxon>Arthropoda</taxon>
        <taxon>Chelicerata</taxon>
        <taxon>Arachnida</taxon>
        <taxon>Acari</taxon>
        <taxon>Parasitiformes</taxon>
        <taxon>Ixodida</taxon>
        <taxon>Ixodoidea</taxon>
        <taxon>Ixodidae</taxon>
        <taxon>Rhipicephalinae</taxon>
        <taxon>Dermacentor</taxon>
    </lineage>
</organism>
<sequence length="638" mass="71197">MVALDIPFIPAVIPFTAFLFLRFGERIVPFQSEHIQKEYDYIIEPINSPGQTAKEKKLGPKREVEVGGGSAGAVLANRLSEDLTATVLLIEAGGIENEVSDIPLIAATMQMSPLDWAYRTEPQKTSCFGLEGRRSPWPRGKALGGSSVINYMIYIRGNPHDYDHWAQNGCEGWSWKEVFPYFLKSEDNRDPAVLQNGHHNHGGPLTVSTPAYATPLGHAFIEAGLQLGYPNVDLNGAQQTGFAIPQGTIRRSARCSTHKAFVKPIRHRKNLHITLYSVATKIHFDEWNNARAVQFERFKVPHMVFARREIILSAGSIGSTQLLLLSGIGPKHDLHKLGIPVLADLPVGYNLQDHIYPGGMNFLVEEPVSMVQTRVFNLKQILRYLTIGKGPLTLLGGVEGLAFINTKYANKSMDWPDIEIHFLSGSPVSDGGQIFRRTEGIADELWEKVYAPYVYADTMSVYPVLLRPKSRGYIKLRSRNPHDPPILDPKYLSHPDDIMTLVDAMKFSMAVAEAPAFRKYGVRMWDLPFPGCDHYKHLSDENLACMARSFTNTIYHPVGTAKMGPVWDPTTVVDPQLRVKGVQRLRVIDASIMPTIVSGNTNAPSIMIGEKGADIVKAAWMHHSNFHQQLHEAAKRKR</sequence>
<dbReference type="Proteomes" id="UP000821865">
    <property type="component" value="Chromosome 9"/>
</dbReference>
<keyword evidence="2" id="KW-1185">Reference proteome</keyword>
<evidence type="ECO:0000313" key="2">
    <source>
        <dbReference type="Proteomes" id="UP000821865"/>
    </source>
</evidence>
<protein>
    <submittedName>
        <fullName evidence="1">Uncharacterized protein</fullName>
    </submittedName>
</protein>
<comment type="caution">
    <text evidence="1">The sequence shown here is derived from an EMBL/GenBank/DDBJ whole genome shotgun (WGS) entry which is preliminary data.</text>
</comment>
<evidence type="ECO:0000313" key="1">
    <source>
        <dbReference type="EMBL" id="KAH7933441.1"/>
    </source>
</evidence>
<accession>A0ACB8C3P4</accession>
<reference evidence="1" key="1">
    <citation type="submission" date="2020-05" db="EMBL/GenBank/DDBJ databases">
        <title>Large-scale comparative analyses of tick genomes elucidate their genetic diversity and vector capacities.</title>
        <authorList>
            <person name="Jia N."/>
            <person name="Wang J."/>
            <person name="Shi W."/>
            <person name="Du L."/>
            <person name="Sun Y."/>
            <person name="Zhan W."/>
            <person name="Jiang J."/>
            <person name="Wang Q."/>
            <person name="Zhang B."/>
            <person name="Ji P."/>
            <person name="Sakyi L.B."/>
            <person name="Cui X."/>
            <person name="Yuan T."/>
            <person name="Jiang B."/>
            <person name="Yang W."/>
            <person name="Lam T.T.-Y."/>
            <person name="Chang Q."/>
            <person name="Ding S."/>
            <person name="Wang X."/>
            <person name="Zhu J."/>
            <person name="Ruan X."/>
            <person name="Zhao L."/>
            <person name="Wei J."/>
            <person name="Que T."/>
            <person name="Du C."/>
            <person name="Cheng J."/>
            <person name="Dai P."/>
            <person name="Han X."/>
            <person name="Huang E."/>
            <person name="Gao Y."/>
            <person name="Liu J."/>
            <person name="Shao H."/>
            <person name="Ye R."/>
            <person name="Li L."/>
            <person name="Wei W."/>
            <person name="Wang X."/>
            <person name="Wang C."/>
            <person name="Yang T."/>
            <person name="Huo Q."/>
            <person name="Li W."/>
            <person name="Guo W."/>
            <person name="Chen H."/>
            <person name="Zhou L."/>
            <person name="Ni X."/>
            <person name="Tian J."/>
            <person name="Zhou Y."/>
            <person name="Sheng Y."/>
            <person name="Liu T."/>
            <person name="Pan Y."/>
            <person name="Xia L."/>
            <person name="Li J."/>
            <person name="Zhao F."/>
            <person name="Cao W."/>
        </authorList>
    </citation>
    <scope>NUCLEOTIDE SEQUENCE</scope>
    <source>
        <strain evidence="1">Dsil-2018</strain>
    </source>
</reference>
<proteinExistence type="predicted"/>
<dbReference type="EMBL" id="CM023478">
    <property type="protein sequence ID" value="KAH7933441.1"/>
    <property type="molecule type" value="Genomic_DNA"/>
</dbReference>
<name>A0ACB8C3P4_DERSI</name>